<dbReference type="Gene3D" id="2.30.42.10">
    <property type="match status" value="1"/>
</dbReference>
<protein>
    <recommendedName>
        <fullName evidence="5">PDZ domain-containing protein</fullName>
    </recommendedName>
</protein>
<feature type="domain" description="L27" evidence="2">
    <location>
        <begin position="1"/>
        <end position="43"/>
    </location>
</feature>
<dbReference type="InterPro" id="IPR036034">
    <property type="entry name" value="PDZ_sf"/>
</dbReference>
<accession>A0A3P8WFY7</accession>
<dbReference type="Ensembl" id="ENSCSET00000026741.1">
    <property type="protein sequence ID" value="ENSCSEP00000026388.1"/>
    <property type="gene ID" value="ENSCSEG00000016840.1"/>
</dbReference>
<dbReference type="AlphaFoldDB" id="A0A3P8WFY7"/>
<dbReference type="PROSITE" id="PS51022">
    <property type="entry name" value="L27"/>
    <property type="match status" value="1"/>
</dbReference>
<dbReference type="GeneTree" id="ENSGT00940000156232"/>
<dbReference type="Proteomes" id="UP000265120">
    <property type="component" value="Unassembled WGS sequence"/>
</dbReference>
<reference evidence="3" key="1">
    <citation type="submission" date="2025-08" db="UniProtKB">
        <authorList>
            <consortium name="Ensembl"/>
        </authorList>
    </citation>
    <scope>IDENTIFICATION</scope>
</reference>
<sequence>FKEPMSQDWRDEVKELAALLSKPHFQSLLCVHDAIAQRDFDPSLPPAPDDALEEEDGAFKIVSLVKTKEPLGMTIRRNETTGAVVVARILRGGAADKSDLIHEGDELKEVNGVLLKNRKPEEILSILVSVTVRSHRSPTPGPGTSAGP</sequence>
<dbReference type="Gene3D" id="1.10.287.650">
    <property type="entry name" value="L27 domain"/>
    <property type="match status" value="1"/>
</dbReference>
<dbReference type="Pfam" id="PF02828">
    <property type="entry name" value="L27"/>
    <property type="match status" value="1"/>
</dbReference>
<organism evidence="3 4">
    <name type="scientific">Cynoglossus semilaevis</name>
    <name type="common">Tongue sole</name>
    <dbReference type="NCBI Taxonomy" id="244447"/>
    <lineage>
        <taxon>Eukaryota</taxon>
        <taxon>Metazoa</taxon>
        <taxon>Chordata</taxon>
        <taxon>Craniata</taxon>
        <taxon>Vertebrata</taxon>
        <taxon>Euteleostomi</taxon>
        <taxon>Actinopterygii</taxon>
        <taxon>Neopterygii</taxon>
        <taxon>Teleostei</taxon>
        <taxon>Neoteleostei</taxon>
        <taxon>Acanthomorphata</taxon>
        <taxon>Carangaria</taxon>
        <taxon>Pleuronectiformes</taxon>
        <taxon>Pleuronectoidei</taxon>
        <taxon>Cynoglossidae</taxon>
        <taxon>Cynoglossinae</taxon>
        <taxon>Cynoglossus</taxon>
    </lineage>
</organism>
<keyword evidence="4" id="KW-1185">Reference proteome</keyword>
<dbReference type="InterPro" id="IPR050716">
    <property type="entry name" value="MAGUK"/>
</dbReference>
<proteinExistence type="predicted"/>
<dbReference type="InterPro" id="IPR004172">
    <property type="entry name" value="L27_dom"/>
</dbReference>
<dbReference type="PANTHER" id="PTHR23122">
    <property type="entry name" value="MEMBRANE-ASSOCIATED GUANYLATE KINASE MAGUK"/>
    <property type="match status" value="1"/>
</dbReference>
<dbReference type="InterPro" id="IPR014775">
    <property type="entry name" value="L27_C"/>
</dbReference>
<evidence type="ECO:0000313" key="4">
    <source>
        <dbReference type="Proteomes" id="UP000265120"/>
    </source>
</evidence>
<dbReference type="InterPro" id="IPR001478">
    <property type="entry name" value="PDZ"/>
</dbReference>
<dbReference type="PROSITE" id="PS50106">
    <property type="entry name" value="PDZ"/>
    <property type="match status" value="1"/>
</dbReference>
<dbReference type="InterPro" id="IPR036892">
    <property type="entry name" value="L27_dom_sf"/>
</dbReference>
<evidence type="ECO:0000313" key="3">
    <source>
        <dbReference type="Ensembl" id="ENSCSEP00000026388.1"/>
    </source>
</evidence>
<evidence type="ECO:0008006" key="5">
    <source>
        <dbReference type="Google" id="ProtNLM"/>
    </source>
</evidence>
<feature type="domain" description="PDZ" evidence="1">
    <location>
        <begin position="61"/>
        <end position="127"/>
    </location>
</feature>
<dbReference type="SUPFAM" id="SSF50156">
    <property type="entry name" value="PDZ domain-like"/>
    <property type="match status" value="1"/>
</dbReference>
<dbReference type="SUPFAM" id="SSF101288">
    <property type="entry name" value="L27 domain"/>
    <property type="match status" value="1"/>
</dbReference>
<dbReference type="Pfam" id="PF00595">
    <property type="entry name" value="PDZ"/>
    <property type="match status" value="1"/>
</dbReference>
<reference evidence="3" key="2">
    <citation type="submission" date="2025-09" db="UniProtKB">
        <authorList>
            <consortium name="Ensembl"/>
        </authorList>
    </citation>
    <scope>IDENTIFICATION</scope>
</reference>
<dbReference type="SMART" id="SM00228">
    <property type="entry name" value="PDZ"/>
    <property type="match status" value="1"/>
</dbReference>
<name>A0A3P8WFY7_CYNSE</name>
<evidence type="ECO:0000259" key="2">
    <source>
        <dbReference type="PROSITE" id="PS51022"/>
    </source>
</evidence>
<evidence type="ECO:0000259" key="1">
    <source>
        <dbReference type="PROSITE" id="PS50106"/>
    </source>
</evidence>